<feature type="compositionally biased region" description="Basic and acidic residues" evidence="3">
    <location>
        <begin position="580"/>
        <end position="594"/>
    </location>
</feature>
<keyword evidence="4" id="KW-1133">Transmembrane helix</keyword>
<dbReference type="PANTHER" id="PTHR46093">
    <property type="entry name" value="ACYL-COA-BINDING DOMAIN-CONTAINING PROTEIN 5"/>
    <property type="match status" value="1"/>
</dbReference>
<name>A0A9P5V943_9FUNG</name>
<comment type="caution">
    <text evidence="6">The sequence shown here is derived from an EMBL/GenBank/DDBJ whole genome shotgun (WGS) entry which is preliminary data.</text>
</comment>
<evidence type="ECO:0000313" key="6">
    <source>
        <dbReference type="EMBL" id="KAF9147914.1"/>
    </source>
</evidence>
<dbReference type="Proteomes" id="UP000748756">
    <property type="component" value="Unassembled WGS sequence"/>
</dbReference>
<proteinExistence type="predicted"/>
<feature type="compositionally biased region" description="Low complexity" evidence="3">
    <location>
        <begin position="487"/>
        <end position="497"/>
    </location>
</feature>
<feature type="compositionally biased region" description="Low complexity" evidence="3">
    <location>
        <begin position="32"/>
        <end position="54"/>
    </location>
</feature>
<dbReference type="Pfam" id="PF24681">
    <property type="entry name" value="Kelch_KLHDC2_KLHL20_DRC7"/>
    <property type="match status" value="1"/>
</dbReference>
<feature type="compositionally biased region" description="Low complexity" evidence="3">
    <location>
        <begin position="622"/>
        <end position="636"/>
    </location>
</feature>
<gene>
    <name evidence="6" type="ORF">BG015_010367</name>
</gene>
<evidence type="ECO:0000313" key="7">
    <source>
        <dbReference type="Proteomes" id="UP000748756"/>
    </source>
</evidence>
<keyword evidence="4" id="KW-0472">Membrane</keyword>
<dbReference type="EMBL" id="JAAAUQ010000734">
    <property type="protein sequence ID" value="KAF9147914.1"/>
    <property type="molecule type" value="Genomic_DNA"/>
</dbReference>
<dbReference type="Gene3D" id="2.120.10.80">
    <property type="entry name" value="Kelch-type beta propeller"/>
    <property type="match status" value="2"/>
</dbReference>
<feature type="signal peptide" evidence="5">
    <location>
        <begin position="1"/>
        <end position="23"/>
    </location>
</feature>
<evidence type="ECO:0000256" key="4">
    <source>
        <dbReference type="SAM" id="Phobius"/>
    </source>
</evidence>
<evidence type="ECO:0000256" key="5">
    <source>
        <dbReference type="SAM" id="SignalP"/>
    </source>
</evidence>
<keyword evidence="4" id="KW-0812">Transmembrane</keyword>
<keyword evidence="7" id="KW-1185">Reference proteome</keyword>
<dbReference type="PANTHER" id="PTHR46093:SF18">
    <property type="entry name" value="FIBRONECTIN TYPE-III DOMAIN-CONTAINING PROTEIN"/>
    <property type="match status" value="1"/>
</dbReference>
<feature type="region of interest" description="Disordered" evidence="3">
    <location>
        <begin position="477"/>
        <end position="652"/>
    </location>
</feature>
<organism evidence="6 7">
    <name type="scientific">Linnemannia schmuckeri</name>
    <dbReference type="NCBI Taxonomy" id="64567"/>
    <lineage>
        <taxon>Eukaryota</taxon>
        <taxon>Fungi</taxon>
        <taxon>Fungi incertae sedis</taxon>
        <taxon>Mucoromycota</taxon>
        <taxon>Mortierellomycotina</taxon>
        <taxon>Mortierellomycetes</taxon>
        <taxon>Mortierellales</taxon>
        <taxon>Mortierellaceae</taxon>
        <taxon>Linnemannia</taxon>
    </lineage>
</organism>
<feature type="compositionally biased region" description="Polar residues" evidence="3">
    <location>
        <begin position="515"/>
        <end position="538"/>
    </location>
</feature>
<dbReference type="SMART" id="SM00612">
    <property type="entry name" value="Kelch"/>
    <property type="match status" value="1"/>
</dbReference>
<keyword evidence="1" id="KW-0880">Kelch repeat</keyword>
<feature type="transmembrane region" description="Helical" evidence="4">
    <location>
        <begin position="435"/>
        <end position="458"/>
    </location>
</feature>
<sequence>MLFIHTLLLLVVLSPILLQQCVAQTEVVQQAPKPTTSTTKTTTPTTQLTPTTTDPGLIGLPTLPPEPEVVVYPASCQTEGTWFIQGGFNGISSNQFFSLDLTKAWNTTYAPWIEYPDAPPLSTQNCFFASKADSAIHFNDIDNAFTTNISSSPILTGSATGPAGSMLALIGNEDKGHPLITVLNMTTGTWHYNASSVTVPVRNPGIVVVANPLDGRMYMRGGYQHPSANTMDIYDPRKDTLTSLTLLLANDTIPSIAAGGPGIPPSQWYNACWSKRRSSILYIGGRHGTTEQYTSPEIIEYKPDTNTWALLPVTGTAPKEREDACMVTDKDNNRVVVFGGQNTNGSLSDIYVLDMKTLVWTRGPSIATGRLGMACAIYNDGFLTWGGATETFLVGYPGSTPLVFNLTTMLWTDRYNQKGSQDEDLIPENAGGSKLGLILGLSIGLFALIALAGGVYLFRREKRKTVLDYDRILNGKRPPLAQDQSRESSSLSETTRSFNQSLIHPGAPPRAAFASTPQQGRQSKLLTASRALNRNSGGRHSGSESSWRDDVSIRTATSGKYVQETDDESISRRSRRRHQQQHDRPNSRLGHKIEMSSMGPQGDGTADIVTSFNRYGDPTNISPASPSHAIAPYAAPSAPPNPDIQQRSTVSV</sequence>
<dbReference type="OrthoDB" id="69641at2759"/>
<dbReference type="SUPFAM" id="SSF117281">
    <property type="entry name" value="Kelch motif"/>
    <property type="match status" value="1"/>
</dbReference>
<feature type="compositionally biased region" description="Polar residues" evidence="3">
    <location>
        <begin position="643"/>
        <end position="652"/>
    </location>
</feature>
<evidence type="ECO:0000256" key="1">
    <source>
        <dbReference type="ARBA" id="ARBA00022441"/>
    </source>
</evidence>
<dbReference type="InterPro" id="IPR015915">
    <property type="entry name" value="Kelch-typ_b-propeller"/>
</dbReference>
<feature type="chain" id="PRO_5040174189" description="Galactose oxidase" evidence="5">
    <location>
        <begin position="24"/>
        <end position="652"/>
    </location>
</feature>
<protein>
    <recommendedName>
        <fullName evidence="8">Galactose oxidase</fullName>
    </recommendedName>
</protein>
<dbReference type="InterPro" id="IPR006652">
    <property type="entry name" value="Kelch_1"/>
</dbReference>
<evidence type="ECO:0000256" key="2">
    <source>
        <dbReference type="ARBA" id="ARBA00022737"/>
    </source>
</evidence>
<keyword evidence="5" id="KW-0732">Signal</keyword>
<keyword evidence="2" id="KW-0677">Repeat</keyword>
<accession>A0A9P5V943</accession>
<evidence type="ECO:0008006" key="8">
    <source>
        <dbReference type="Google" id="ProtNLM"/>
    </source>
</evidence>
<reference evidence="6" key="1">
    <citation type="journal article" date="2020" name="Fungal Divers.">
        <title>Resolving the Mortierellaceae phylogeny through synthesis of multi-gene phylogenetics and phylogenomics.</title>
        <authorList>
            <person name="Vandepol N."/>
            <person name="Liber J."/>
            <person name="Desiro A."/>
            <person name="Na H."/>
            <person name="Kennedy M."/>
            <person name="Barry K."/>
            <person name="Grigoriev I.V."/>
            <person name="Miller A.N."/>
            <person name="O'Donnell K."/>
            <person name="Stajich J.E."/>
            <person name="Bonito G."/>
        </authorList>
    </citation>
    <scope>NUCLEOTIDE SEQUENCE</scope>
    <source>
        <strain evidence="6">NRRL 6426</strain>
    </source>
</reference>
<dbReference type="AlphaFoldDB" id="A0A9P5V943"/>
<evidence type="ECO:0000256" key="3">
    <source>
        <dbReference type="SAM" id="MobiDB-lite"/>
    </source>
</evidence>
<feature type="region of interest" description="Disordered" evidence="3">
    <location>
        <begin position="29"/>
        <end position="54"/>
    </location>
</feature>